<keyword evidence="5" id="KW-0677">Repeat</keyword>
<dbReference type="InterPro" id="IPR003591">
    <property type="entry name" value="Leu-rich_rpt_typical-subtyp"/>
</dbReference>
<evidence type="ECO:0000256" key="7">
    <source>
        <dbReference type="ARBA" id="ARBA00023136"/>
    </source>
</evidence>
<accession>A0A922FR11</accession>
<dbReference type="PANTHER" id="PTHR48007:SF13">
    <property type="entry name" value="PROTEIN STRUBBELIG-RECEPTOR FAMILY 4"/>
    <property type="match status" value="1"/>
</dbReference>
<dbReference type="PROSITE" id="PS00107">
    <property type="entry name" value="PROTEIN_KINASE_ATP"/>
    <property type="match status" value="1"/>
</dbReference>
<evidence type="ECO:0000313" key="14">
    <source>
        <dbReference type="Proteomes" id="UP000811246"/>
    </source>
</evidence>
<evidence type="ECO:0000259" key="12">
    <source>
        <dbReference type="PROSITE" id="PS50011"/>
    </source>
</evidence>
<dbReference type="FunFam" id="3.30.200.20:FF:000125">
    <property type="entry name" value="Protein STRUBBELIG-RECEPTOR FAMILY 8"/>
    <property type="match status" value="1"/>
</dbReference>
<dbReference type="GO" id="GO:0005524">
    <property type="term" value="F:ATP binding"/>
    <property type="evidence" value="ECO:0007669"/>
    <property type="project" value="UniProtKB-UniRule"/>
</dbReference>
<dbReference type="GO" id="GO:0016020">
    <property type="term" value="C:membrane"/>
    <property type="evidence" value="ECO:0007669"/>
    <property type="project" value="UniProtKB-SubCell"/>
</dbReference>
<dbReference type="Proteomes" id="UP000811246">
    <property type="component" value="Chromosome 2"/>
</dbReference>
<feature type="transmembrane region" description="Helical" evidence="11">
    <location>
        <begin position="208"/>
        <end position="228"/>
    </location>
</feature>
<evidence type="ECO:0000256" key="4">
    <source>
        <dbReference type="ARBA" id="ARBA00022729"/>
    </source>
</evidence>
<keyword evidence="9" id="KW-0547">Nucleotide-binding</keyword>
<keyword evidence="2" id="KW-0433">Leucine-rich repeat</keyword>
<organism evidence="13 14">
    <name type="scientific">Carya illinoinensis</name>
    <name type="common">Pecan</name>
    <dbReference type="NCBI Taxonomy" id="32201"/>
    <lineage>
        <taxon>Eukaryota</taxon>
        <taxon>Viridiplantae</taxon>
        <taxon>Streptophyta</taxon>
        <taxon>Embryophyta</taxon>
        <taxon>Tracheophyta</taxon>
        <taxon>Spermatophyta</taxon>
        <taxon>Magnoliopsida</taxon>
        <taxon>eudicotyledons</taxon>
        <taxon>Gunneridae</taxon>
        <taxon>Pentapetalae</taxon>
        <taxon>rosids</taxon>
        <taxon>fabids</taxon>
        <taxon>Fagales</taxon>
        <taxon>Juglandaceae</taxon>
        <taxon>Carya</taxon>
    </lineage>
</organism>
<dbReference type="SUPFAM" id="SSF52058">
    <property type="entry name" value="L domain-like"/>
    <property type="match status" value="1"/>
</dbReference>
<evidence type="ECO:0000256" key="1">
    <source>
        <dbReference type="ARBA" id="ARBA00004370"/>
    </source>
</evidence>
<reference evidence="13" key="1">
    <citation type="submission" date="2021-01" db="EMBL/GenBank/DDBJ databases">
        <authorList>
            <person name="Lovell J.T."/>
            <person name="Bentley N."/>
            <person name="Bhattarai G."/>
            <person name="Jenkins J.W."/>
            <person name="Sreedasyam A."/>
            <person name="Alarcon Y."/>
            <person name="Bock C."/>
            <person name="Boston L."/>
            <person name="Carlson J."/>
            <person name="Cervantes K."/>
            <person name="Clermont K."/>
            <person name="Krom N."/>
            <person name="Kubenka K."/>
            <person name="Mamidi S."/>
            <person name="Mattison C."/>
            <person name="Monteros M."/>
            <person name="Pisani C."/>
            <person name="Plott C."/>
            <person name="Rajasekar S."/>
            <person name="Rhein H.S."/>
            <person name="Rohla C."/>
            <person name="Song M."/>
            <person name="Hilaire R.S."/>
            <person name="Shu S."/>
            <person name="Wells L."/>
            <person name="Wang X."/>
            <person name="Webber J."/>
            <person name="Heerema R.J."/>
            <person name="Klein P."/>
            <person name="Conner P."/>
            <person name="Grauke L."/>
            <person name="Grimwood J."/>
            <person name="Schmutz J."/>
            <person name="Randall J.J."/>
        </authorList>
    </citation>
    <scope>NUCLEOTIDE SEQUENCE</scope>
    <source>
        <tissue evidence="13">Leaf</tissue>
    </source>
</reference>
<dbReference type="InterPro" id="IPR000719">
    <property type="entry name" value="Prot_kinase_dom"/>
</dbReference>
<dbReference type="Gene3D" id="1.10.510.10">
    <property type="entry name" value="Transferase(Phosphotransferase) domain 1"/>
    <property type="match status" value="1"/>
</dbReference>
<dbReference type="InterPro" id="IPR017441">
    <property type="entry name" value="Protein_kinase_ATP_BS"/>
</dbReference>
<comment type="subcellular location">
    <subcellularLocation>
        <location evidence="1">Membrane</location>
    </subcellularLocation>
</comment>
<evidence type="ECO:0000256" key="10">
    <source>
        <dbReference type="SAM" id="MobiDB-lite"/>
    </source>
</evidence>
<dbReference type="Gene3D" id="3.80.10.10">
    <property type="entry name" value="Ribonuclease Inhibitor"/>
    <property type="match status" value="1"/>
</dbReference>
<comment type="caution">
    <text evidence="13">The sequence shown here is derived from an EMBL/GenBank/DDBJ whole genome shotgun (WGS) entry which is preliminary data.</text>
</comment>
<dbReference type="GO" id="GO:0004672">
    <property type="term" value="F:protein kinase activity"/>
    <property type="evidence" value="ECO:0007669"/>
    <property type="project" value="InterPro"/>
</dbReference>
<dbReference type="Pfam" id="PF00560">
    <property type="entry name" value="LRR_1"/>
    <property type="match status" value="4"/>
</dbReference>
<gene>
    <name evidence="13" type="ORF">I3842_02G127600</name>
</gene>
<evidence type="ECO:0000313" key="13">
    <source>
        <dbReference type="EMBL" id="KAG6727414.1"/>
    </source>
</evidence>
<dbReference type="Gene3D" id="3.30.200.20">
    <property type="entry name" value="Phosphorylase Kinase, domain 1"/>
    <property type="match status" value="1"/>
</dbReference>
<dbReference type="AlphaFoldDB" id="A0A922FR11"/>
<evidence type="ECO:0000256" key="5">
    <source>
        <dbReference type="ARBA" id="ARBA00022737"/>
    </source>
</evidence>
<dbReference type="Pfam" id="PF07714">
    <property type="entry name" value="PK_Tyr_Ser-Thr"/>
    <property type="match status" value="1"/>
</dbReference>
<dbReference type="InterPro" id="IPR011009">
    <property type="entry name" value="Kinase-like_dom_sf"/>
</dbReference>
<dbReference type="InterPro" id="IPR001245">
    <property type="entry name" value="Ser-Thr/Tyr_kinase_cat_dom"/>
</dbReference>
<dbReference type="FunFam" id="1.10.510.10:FF:000095">
    <property type="entry name" value="protein STRUBBELIG-RECEPTOR FAMILY 8"/>
    <property type="match status" value="1"/>
</dbReference>
<evidence type="ECO:0000256" key="9">
    <source>
        <dbReference type="PROSITE-ProRule" id="PRU10141"/>
    </source>
</evidence>
<protein>
    <recommendedName>
        <fullName evidence="12">Protein kinase domain-containing protein</fullName>
    </recommendedName>
</protein>
<evidence type="ECO:0000256" key="2">
    <source>
        <dbReference type="ARBA" id="ARBA00022614"/>
    </source>
</evidence>
<dbReference type="FunFam" id="3.80.10.10:FF:000062">
    <property type="entry name" value="protein STRUBBELIG-RECEPTOR FAMILY 3"/>
    <property type="match status" value="1"/>
</dbReference>
<dbReference type="EMBL" id="CM031826">
    <property type="protein sequence ID" value="KAG6727414.1"/>
    <property type="molecule type" value="Genomic_DNA"/>
</dbReference>
<evidence type="ECO:0000256" key="8">
    <source>
        <dbReference type="ARBA" id="ARBA00023170"/>
    </source>
</evidence>
<keyword evidence="7 11" id="KW-0472">Membrane</keyword>
<name>A0A922FR11_CARIL</name>
<dbReference type="InterPro" id="IPR001611">
    <property type="entry name" value="Leu-rich_rpt"/>
</dbReference>
<dbReference type="PANTHER" id="PTHR48007">
    <property type="entry name" value="LEUCINE-RICH REPEAT RECEPTOR-LIKE PROTEIN KINASE PXC1"/>
    <property type="match status" value="1"/>
</dbReference>
<evidence type="ECO:0000256" key="3">
    <source>
        <dbReference type="ARBA" id="ARBA00022692"/>
    </source>
</evidence>
<keyword evidence="8" id="KW-0675">Receptor</keyword>
<dbReference type="CDD" id="cd14066">
    <property type="entry name" value="STKc_IRAK"/>
    <property type="match status" value="1"/>
</dbReference>
<feature type="region of interest" description="Disordered" evidence="10">
    <location>
        <begin position="610"/>
        <end position="630"/>
    </location>
</feature>
<feature type="binding site" evidence="9">
    <location>
        <position position="356"/>
    </location>
    <ligand>
        <name>ATP</name>
        <dbReference type="ChEBI" id="CHEBI:30616"/>
    </ligand>
</feature>
<dbReference type="SUPFAM" id="SSF56112">
    <property type="entry name" value="Protein kinase-like (PK-like)"/>
    <property type="match status" value="1"/>
</dbReference>
<evidence type="ECO:0000256" key="11">
    <source>
        <dbReference type="SAM" id="Phobius"/>
    </source>
</evidence>
<keyword evidence="3 11" id="KW-0812">Transmembrane</keyword>
<dbReference type="InterPro" id="IPR032675">
    <property type="entry name" value="LRR_dom_sf"/>
</dbReference>
<keyword evidence="9" id="KW-0067">ATP-binding</keyword>
<sequence length="630" mass="68638">MGYQLSSLTLLTNLDMSNNNLGGGIPYSLPPNVTRLFYFVCRNLASNSFNGGLPYSISQMVSLTYLNVSHNQLHDQLVDMFGQLSSLSTMDLSFNSVSGSLPETFSSLTSMSSMYLQNNQFVGPINVLATLPLQTLNVENNHFNGWIPDQLKNINLLKDGNSWNSGSAPPPPPGTPPASKNPNHKSGSNNSPSDGAGGGNKSGIGGGAIAGIVISILLVGAIVAFFLIKRRSKRSLSDIEKLDNQPFAPLASNEVQEMKSMQTSSIIKTHSFDTTASINLRPPPIDRHKSFDEDDFPKKPIVAKKANTALINATSYSIADLQMATDSFSVENLLGEGSFGRVYRARFENKVLAVKKIDSSALPGDLSEEFTEMVSNISQLHHQNVTELVGYCSEHGQHLLVYEFHKSGSLHDFLHLSDDYSKPLTWNSRVKISLGTARALEYLHEGCSPSVVHKNIKSANILLDAELNPHLSDCGLTSHIPNADQVLNQNAGSGYSAPEVAMSGQYTLKSDVYSFGVVMLELLSGRKPFDSTRPRSEQSLVRWATPQLHDIDALGKMVDPALEGLYPVKSLSRFADVVALCVQPEPEFRPPMSEVVQALVRLVQRTNMSKRTIGSDQGASPRTENLDTQE</sequence>
<feature type="region of interest" description="Disordered" evidence="10">
    <location>
        <begin position="158"/>
        <end position="199"/>
    </location>
</feature>
<keyword evidence="4" id="KW-0732">Signal</keyword>
<dbReference type="PROSITE" id="PS50011">
    <property type="entry name" value="PROTEIN_KINASE_DOM"/>
    <property type="match status" value="1"/>
</dbReference>
<feature type="compositionally biased region" description="Polar residues" evidence="10">
    <location>
        <begin position="184"/>
        <end position="193"/>
    </location>
</feature>
<feature type="domain" description="Protein kinase" evidence="12">
    <location>
        <begin position="328"/>
        <end position="602"/>
    </location>
</feature>
<evidence type="ECO:0000256" key="6">
    <source>
        <dbReference type="ARBA" id="ARBA00022989"/>
    </source>
</evidence>
<keyword evidence="6 11" id="KW-1133">Transmembrane helix</keyword>
<dbReference type="InterPro" id="IPR046959">
    <property type="entry name" value="PRK1-6/SRF4-like"/>
</dbReference>
<proteinExistence type="predicted"/>
<dbReference type="SMART" id="SM00369">
    <property type="entry name" value="LRR_TYP"/>
    <property type="match status" value="3"/>
</dbReference>